<comment type="caution">
    <text evidence="3">The sequence shown here is derived from an EMBL/GenBank/DDBJ whole genome shotgun (WGS) entry which is preliminary data.</text>
</comment>
<dbReference type="Pfam" id="PF13699">
    <property type="entry name" value="eCIS_core"/>
    <property type="match status" value="1"/>
</dbReference>
<name>A0ABW5AXZ2_9FLAO</name>
<accession>A0ABW5AXZ2</accession>
<sequence>MKASQENTQEPQQEAIQRVEQESSSGGEATIVDNRSVIAVQRKLRSAMGGSGSEDSTNLIQRKNNTGLPDNLKSGIENLSGYSMDDVKVHYNSSKPAQLQAHAYAQGTDIHLAPGQEKHLPHEAWHVVQQKQGRVKPTKQLKSKVNINDDAGLEKEADVMGAKSIQASGSPSGKTFGERVSGAETQNTSVIQTKLVDENDGYKIITITDLYDKFEKGSRYYKLLRAKDKEITHRVNRFSIPKLERTIQKLKNENKRRGIDINVRKANNERLRELEKTLKKARAKEYPKEYYNPLREALKSDNPMFFTIKDVKDYLDGQKVPGLSRLSANDIKGANDVVTPVGEPIDALRRMKKNREKYAAKSAGTDARGNVPVRPDNADVRLLAETFKNTTFFYGTTGEMQNNVYRFGNFFAQVKAAKTKRLGPNVGSYSAGMRNAGFLRAQANAADNGESAQMMDMYYGGQEFETWHMMANPIIGEYIHKMMGYAGDYDHTESMDTTFRKNYPLGGGNWENQGWSANSRPRNFLLDGKKDHPDENFFKYLYLEGWDPDISATMEISRIIREGVQKFGGTIVFEGSEVTNQSHFVAAKFGDRRDTNMEASALLPEFAAQPGKSRVGYGAGELVFHWLGEEKTPTRKLFLKHWAYKANYTNAVEDTGLRVSYYERARPDTKLTDTPVNWFWNFPPI</sequence>
<feature type="compositionally biased region" description="Polar residues" evidence="1">
    <location>
        <begin position="1"/>
        <end position="15"/>
    </location>
</feature>
<evidence type="ECO:0000313" key="4">
    <source>
        <dbReference type="Proteomes" id="UP001597344"/>
    </source>
</evidence>
<dbReference type="RefSeq" id="WP_378320907.1">
    <property type="nucleotide sequence ID" value="NZ_JBHUHY010000015.1"/>
</dbReference>
<dbReference type="InterPro" id="IPR025295">
    <property type="entry name" value="eCIS_core_dom"/>
</dbReference>
<protein>
    <submittedName>
        <fullName evidence="3">DUF4157 domain-containing protein</fullName>
    </submittedName>
</protein>
<evidence type="ECO:0000259" key="2">
    <source>
        <dbReference type="Pfam" id="PF13699"/>
    </source>
</evidence>
<proteinExistence type="predicted"/>
<dbReference type="Proteomes" id="UP001597344">
    <property type="component" value="Unassembled WGS sequence"/>
</dbReference>
<feature type="region of interest" description="Disordered" evidence="1">
    <location>
        <begin position="1"/>
        <end position="66"/>
    </location>
</feature>
<evidence type="ECO:0000256" key="1">
    <source>
        <dbReference type="SAM" id="MobiDB-lite"/>
    </source>
</evidence>
<feature type="compositionally biased region" description="Polar residues" evidence="1">
    <location>
        <begin position="53"/>
        <end position="66"/>
    </location>
</feature>
<feature type="domain" description="eCIS core" evidence="2">
    <location>
        <begin position="68"/>
        <end position="133"/>
    </location>
</feature>
<organism evidence="3 4">
    <name type="scientific">Aquimarina celericrescens</name>
    <dbReference type="NCBI Taxonomy" id="1964542"/>
    <lineage>
        <taxon>Bacteria</taxon>
        <taxon>Pseudomonadati</taxon>
        <taxon>Bacteroidota</taxon>
        <taxon>Flavobacteriia</taxon>
        <taxon>Flavobacteriales</taxon>
        <taxon>Flavobacteriaceae</taxon>
        <taxon>Aquimarina</taxon>
    </lineage>
</organism>
<dbReference type="EMBL" id="JBHUHY010000015">
    <property type="protein sequence ID" value="MFD2187904.1"/>
    <property type="molecule type" value="Genomic_DNA"/>
</dbReference>
<gene>
    <name evidence="3" type="ORF">ACFSJT_13960</name>
</gene>
<evidence type="ECO:0000313" key="3">
    <source>
        <dbReference type="EMBL" id="MFD2187904.1"/>
    </source>
</evidence>
<keyword evidence="4" id="KW-1185">Reference proteome</keyword>
<reference evidence="4" key="1">
    <citation type="journal article" date="2019" name="Int. J. Syst. Evol. Microbiol.">
        <title>The Global Catalogue of Microorganisms (GCM) 10K type strain sequencing project: providing services to taxonomists for standard genome sequencing and annotation.</title>
        <authorList>
            <consortium name="The Broad Institute Genomics Platform"/>
            <consortium name="The Broad Institute Genome Sequencing Center for Infectious Disease"/>
            <person name="Wu L."/>
            <person name="Ma J."/>
        </authorList>
    </citation>
    <scope>NUCLEOTIDE SEQUENCE [LARGE SCALE GENOMIC DNA]</scope>
    <source>
        <strain evidence="4">DT92</strain>
    </source>
</reference>